<protein>
    <recommendedName>
        <fullName evidence="3">ABC transporter substrate-binding protein</fullName>
    </recommendedName>
</protein>
<dbReference type="Pfam" id="PF04392">
    <property type="entry name" value="ABC_sub_bind"/>
    <property type="match status" value="1"/>
</dbReference>
<dbReference type="PANTHER" id="PTHR35271:SF1">
    <property type="entry name" value="ABC TRANSPORTER, SUBSTRATE-BINDING LIPOPROTEIN"/>
    <property type="match status" value="1"/>
</dbReference>
<accession>A0ABQ4SID1</accession>
<dbReference type="PANTHER" id="PTHR35271">
    <property type="entry name" value="ABC TRANSPORTER, SUBSTRATE-BINDING LIPOPROTEIN-RELATED"/>
    <property type="match status" value="1"/>
</dbReference>
<organism evidence="1 2">
    <name type="scientific">Methylobacterium isbiliense</name>
    <dbReference type="NCBI Taxonomy" id="315478"/>
    <lineage>
        <taxon>Bacteria</taxon>
        <taxon>Pseudomonadati</taxon>
        <taxon>Pseudomonadota</taxon>
        <taxon>Alphaproteobacteria</taxon>
        <taxon>Hyphomicrobiales</taxon>
        <taxon>Methylobacteriaceae</taxon>
        <taxon>Methylobacterium</taxon>
    </lineage>
</organism>
<dbReference type="Proteomes" id="UP001055153">
    <property type="component" value="Unassembled WGS sequence"/>
</dbReference>
<keyword evidence="2" id="KW-1185">Reference proteome</keyword>
<dbReference type="Gene3D" id="3.40.50.2300">
    <property type="match status" value="2"/>
</dbReference>
<sequence>MDRRRLILSAIFGLAPTPKGLAQTRTIKRIGVLWHATPEEEVIFADPIRKGLADFGYIEGKHYELIETYAAEQYERFAINAAKLVESRVDIIVAVTSPAAAAAQRATETVPIVFLLVPNPVERGSARSLSRPGGNLTGQSTVSVDLSSKRIEYLQALVPNCRRVILFVNAKDAALSHSVANQTRAAGILTNVTVDVIEIKDPEDLDGALAAAARNDIRGAIFMQDPLFFNERKRIARLAIFHGVATMVATSVMVKDGCLISYGANSAAQFRRVGAFVDKILKGDKPGDIPIEQPTRIELVLNMKTAAALGLDVPDAFIAQVDEIID</sequence>
<dbReference type="InterPro" id="IPR007487">
    <property type="entry name" value="ABC_transpt-TYRBP-like"/>
</dbReference>
<dbReference type="CDD" id="cd06325">
    <property type="entry name" value="PBP1_ABC_unchar_transporter"/>
    <property type="match status" value="1"/>
</dbReference>
<gene>
    <name evidence="1" type="ORF">GMJLKIPL_4132</name>
</gene>
<evidence type="ECO:0000313" key="1">
    <source>
        <dbReference type="EMBL" id="GJE02188.1"/>
    </source>
</evidence>
<dbReference type="EMBL" id="BPQQ01000049">
    <property type="protein sequence ID" value="GJE02188.1"/>
    <property type="molecule type" value="Genomic_DNA"/>
</dbReference>
<reference evidence="1" key="1">
    <citation type="journal article" date="2021" name="Front. Microbiol.">
        <title>Comprehensive Comparative Genomics and Phenotyping of Methylobacterium Species.</title>
        <authorList>
            <person name="Alessa O."/>
            <person name="Ogura Y."/>
            <person name="Fujitani Y."/>
            <person name="Takami H."/>
            <person name="Hayashi T."/>
            <person name="Sahin N."/>
            <person name="Tani A."/>
        </authorList>
    </citation>
    <scope>NUCLEOTIDE SEQUENCE</scope>
    <source>
        <strain evidence="1">DSM 17168</strain>
    </source>
</reference>
<reference evidence="1" key="2">
    <citation type="submission" date="2021-08" db="EMBL/GenBank/DDBJ databases">
        <authorList>
            <person name="Tani A."/>
            <person name="Ola A."/>
            <person name="Ogura Y."/>
            <person name="Katsura K."/>
            <person name="Hayashi T."/>
        </authorList>
    </citation>
    <scope>NUCLEOTIDE SEQUENCE</scope>
    <source>
        <strain evidence="1">DSM 17168</strain>
    </source>
</reference>
<comment type="caution">
    <text evidence="1">The sequence shown here is derived from an EMBL/GenBank/DDBJ whole genome shotgun (WGS) entry which is preliminary data.</text>
</comment>
<evidence type="ECO:0008006" key="3">
    <source>
        <dbReference type="Google" id="ProtNLM"/>
    </source>
</evidence>
<evidence type="ECO:0000313" key="2">
    <source>
        <dbReference type="Proteomes" id="UP001055153"/>
    </source>
</evidence>
<dbReference type="RefSeq" id="WP_238237689.1">
    <property type="nucleotide sequence ID" value="NZ_BPQQ01000049.1"/>
</dbReference>
<proteinExistence type="predicted"/>
<name>A0ABQ4SID1_9HYPH</name>